<gene>
    <name evidence="3" type="ORF">PXEA_LOCUS4622</name>
</gene>
<reference evidence="3" key="1">
    <citation type="submission" date="2018-11" db="EMBL/GenBank/DDBJ databases">
        <authorList>
            <consortium name="Pathogen Informatics"/>
        </authorList>
    </citation>
    <scope>NUCLEOTIDE SEQUENCE</scope>
</reference>
<organism evidence="3 4">
    <name type="scientific">Protopolystoma xenopodis</name>
    <dbReference type="NCBI Taxonomy" id="117903"/>
    <lineage>
        <taxon>Eukaryota</taxon>
        <taxon>Metazoa</taxon>
        <taxon>Spiralia</taxon>
        <taxon>Lophotrochozoa</taxon>
        <taxon>Platyhelminthes</taxon>
        <taxon>Monogenea</taxon>
        <taxon>Polyopisthocotylea</taxon>
        <taxon>Polystomatidea</taxon>
        <taxon>Polystomatidae</taxon>
        <taxon>Protopolystoma</taxon>
    </lineage>
</organism>
<name>A0A3S5FC99_9PLAT</name>
<evidence type="ECO:0000313" key="4">
    <source>
        <dbReference type="Proteomes" id="UP000784294"/>
    </source>
</evidence>
<dbReference type="OrthoDB" id="10250284at2759"/>
<dbReference type="EMBL" id="CAAALY010011094">
    <property type="protein sequence ID" value="VEL11182.1"/>
    <property type="molecule type" value="Genomic_DNA"/>
</dbReference>
<feature type="region of interest" description="Disordered" evidence="1">
    <location>
        <begin position="97"/>
        <end position="142"/>
    </location>
</feature>
<evidence type="ECO:0000256" key="1">
    <source>
        <dbReference type="SAM" id="MobiDB-lite"/>
    </source>
</evidence>
<keyword evidence="4" id="KW-1185">Reference proteome</keyword>
<feature type="domain" description="Trafficking protein particle complex subunit 13 N-terminal" evidence="2">
    <location>
        <begin position="52"/>
        <end position="87"/>
    </location>
</feature>
<proteinExistence type="predicted"/>
<evidence type="ECO:0000259" key="2">
    <source>
        <dbReference type="Pfam" id="PF06159"/>
    </source>
</evidence>
<dbReference type="Pfam" id="PF06159">
    <property type="entry name" value="TRAPPC13_N"/>
    <property type="match status" value="1"/>
</dbReference>
<evidence type="ECO:0000313" key="3">
    <source>
        <dbReference type="EMBL" id="VEL11182.1"/>
    </source>
</evidence>
<sequence length="142" mass="15051">MVFLHDPVEKVPLSLTGASIGFHSAHLSPQLSNMNPAVSSSCPGIVSGTHQAPTSGIDLYPGQTLDVSIHHEMKELGIHTLACEVSCIRHPPALVTSQSWQHQEPGPTPQPLVSTATDSSDHGNASPCPQQQHIFIQPGESL</sequence>
<dbReference type="AlphaFoldDB" id="A0A3S5FC99"/>
<accession>A0A3S5FC99</accession>
<protein>
    <recommendedName>
        <fullName evidence="2">Trafficking protein particle complex subunit 13 N-terminal domain-containing protein</fullName>
    </recommendedName>
</protein>
<dbReference type="InterPro" id="IPR055427">
    <property type="entry name" value="TRAPPC13_N"/>
</dbReference>
<dbReference type="Proteomes" id="UP000784294">
    <property type="component" value="Unassembled WGS sequence"/>
</dbReference>
<comment type="caution">
    <text evidence="3">The sequence shown here is derived from an EMBL/GenBank/DDBJ whole genome shotgun (WGS) entry which is preliminary data.</text>
</comment>